<sequence>MRGVVITGVSRGLGEAFFRTLEEEQARLFAIGRSFTDRQFTQAQHGGQVVLHHADLNDLSQLPSASDLADFLAGADDAVLIHNAGFLDPFGAIGHLDPDQLESALRVNLLAPMALTDTFTAAVEQTGPARVRVLYVSSGAARRVIGGLAAYCTTKAGAEMYFAALAEQMRADRRWEVHCLNPGIMPTRMLDQLGSVPDAAYFPQRDTYRALSGDAGLPAPSYVAQRLLRYVLA</sequence>
<keyword evidence="7" id="KW-1185">Reference proteome</keyword>
<keyword evidence="3" id="KW-0963">Cytoplasm</keyword>
<evidence type="ECO:0000256" key="2">
    <source>
        <dbReference type="ARBA" id="ARBA00006484"/>
    </source>
</evidence>
<dbReference type="InterPro" id="IPR020904">
    <property type="entry name" value="Sc_DH/Rdtase_CS"/>
</dbReference>
<dbReference type="PRINTS" id="PR00081">
    <property type="entry name" value="GDHRDH"/>
</dbReference>
<gene>
    <name evidence="6" type="ORF">G5C65_20865</name>
</gene>
<dbReference type="InterPro" id="IPR036291">
    <property type="entry name" value="NAD(P)-bd_dom_sf"/>
</dbReference>
<evidence type="ECO:0000256" key="1">
    <source>
        <dbReference type="ARBA" id="ARBA00004496"/>
    </source>
</evidence>
<dbReference type="EMBL" id="JAAKZZ010000228">
    <property type="protein sequence ID" value="NGO70759.1"/>
    <property type="molecule type" value="Genomic_DNA"/>
</dbReference>
<dbReference type="RefSeq" id="WP_165300414.1">
    <property type="nucleotide sequence ID" value="NZ_JAAKZZ010000228.1"/>
</dbReference>
<dbReference type="GO" id="GO:0004757">
    <property type="term" value="F:sepiapterin reductase (NADP+) activity"/>
    <property type="evidence" value="ECO:0007669"/>
    <property type="project" value="TreeGrafter"/>
</dbReference>
<protein>
    <submittedName>
        <fullName evidence="6">SDR family NAD(P)-dependent oxidoreductase</fullName>
    </submittedName>
</protein>
<comment type="subcellular location">
    <subcellularLocation>
        <location evidence="1">Cytoplasm</location>
    </subcellularLocation>
</comment>
<comment type="similarity">
    <text evidence="2">Belongs to the short-chain dehydrogenases/reductases (SDR) family.</text>
</comment>
<evidence type="ECO:0000313" key="7">
    <source>
        <dbReference type="Proteomes" id="UP000477722"/>
    </source>
</evidence>
<dbReference type="Gene3D" id="3.40.50.720">
    <property type="entry name" value="NAD(P)-binding Rossmann-like Domain"/>
    <property type="match status" value="1"/>
</dbReference>
<dbReference type="InterPro" id="IPR002347">
    <property type="entry name" value="SDR_fam"/>
</dbReference>
<dbReference type="PROSITE" id="PS00061">
    <property type="entry name" value="ADH_SHORT"/>
    <property type="match status" value="1"/>
</dbReference>
<keyword evidence="5" id="KW-0560">Oxidoreductase</keyword>
<dbReference type="Proteomes" id="UP000477722">
    <property type="component" value="Unassembled WGS sequence"/>
</dbReference>
<proteinExistence type="inferred from homology"/>
<organism evidence="6 7">
    <name type="scientific">Streptomyces boncukensis</name>
    <dbReference type="NCBI Taxonomy" id="2711219"/>
    <lineage>
        <taxon>Bacteria</taxon>
        <taxon>Bacillati</taxon>
        <taxon>Actinomycetota</taxon>
        <taxon>Actinomycetes</taxon>
        <taxon>Kitasatosporales</taxon>
        <taxon>Streptomycetaceae</taxon>
        <taxon>Streptomyces</taxon>
    </lineage>
</organism>
<evidence type="ECO:0000256" key="3">
    <source>
        <dbReference type="ARBA" id="ARBA00022490"/>
    </source>
</evidence>
<dbReference type="PANTHER" id="PTHR44085">
    <property type="entry name" value="SEPIAPTERIN REDUCTASE"/>
    <property type="match status" value="1"/>
</dbReference>
<comment type="caution">
    <text evidence="6">The sequence shown here is derived from an EMBL/GenBank/DDBJ whole genome shotgun (WGS) entry which is preliminary data.</text>
</comment>
<dbReference type="PANTHER" id="PTHR44085:SF2">
    <property type="entry name" value="SEPIAPTERIN REDUCTASE"/>
    <property type="match status" value="1"/>
</dbReference>
<evidence type="ECO:0000313" key="6">
    <source>
        <dbReference type="EMBL" id="NGO70759.1"/>
    </source>
</evidence>
<keyword evidence="4" id="KW-0521">NADP</keyword>
<dbReference type="AlphaFoldDB" id="A0A6G4WZN7"/>
<dbReference type="Pfam" id="PF00106">
    <property type="entry name" value="adh_short"/>
    <property type="match status" value="1"/>
</dbReference>
<evidence type="ECO:0000256" key="5">
    <source>
        <dbReference type="ARBA" id="ARBA00023002"/>
    </source>
</evidence>
<accession>A0A6G4WZN7</accession>
<dbReference type="GO" id="GO:0006729">
    <property type="term" value="P:tetrahydrobiopterin biosynthetic process"/>
    <property type="evidence" value="ECO:0007669"/>
    <property type="project" value="TreeGrafter"/>
</dbReference>
<dbReference type="InterPro" id="IPR051721">
    <property type="entry name" value="Biopterin_syn/organic_redct"/>
</dbReference>
<dbReference type="GO" id="GO:0005737">
    <property type="term" value="C:cytoplasm"/>
    <property type="evidence" value="ECO:0007669"/>
    <property type="project" value="UniProtKB-SubCell"/>
</dbReference>
<reference evidence="6 7" key="1">
    <citation type="submission" date="2020-02" db="EMBL/GenBank/DDBJ databases">
        <title>Whole-genome analyses of novel actinobacteria.</title>
        <authorList>
            <person name="Sahin N."/>
            <person name="Tatar D."/>
        </authorList>
    </citation>
    <scope>NUCLEOTIDE SEQUENCE [LARGE SCALE GENOMIC DNA]</scope>
    <source>
        <strain evidence="6 7">SB3404</strain>
    </source>
</reference>
<name>A0A6G4WZN7_9ACTN</name>
<dbReference type="SUPFAM" id="SSF51735">
    <property type="entry name" value="NAD(P)-binding Rossmann-fold domains"/>
    <property type="match status" value="1"/>
</dbReference>
<evidence type="ECO:0000256" key="4">
    <source>
        <dbReference type="ARBA" id="ARBA00022857"/>
    </source>
</evidence>